<dbReference type="Pfam" id="PF22818">
    <property type="entry name" value="ApeI-like"/>
    <property type="match status" value="1"/>
</dbReference>
<name>A0A557QT53_9RHOO</name>
<evidence type="ECO:0000313" key="3">
    <source>
        <dbReference type="EMBL" id="TVO56090.1"/>
    </source>
</evidence>
<dbReference type="InterPro" id="IPR054545">
    <property type="entry name" value="ApeI-like"/>
</dbReference>
<comment type="caution">
    <text evidence="3">The sequence shown here is derived from an EMBL/GenBank/DDBJ whole genome shotgun (WGS) entry which is preliminary data.</text>
</comment>
<dbReference type="OrthoDB" id="9787658at2"/>
<dbReference type="EMBL" id="VMNK01000009">
    <property type="protein sequence ID" value="TVO56090.1"/>
    <property type="molecule type" value="Genomic_DNA"/>
</dbReference>
<evidence type="ECO:0000259" key="2">
    <source>
        <dbReference type="Pfam" id="PF22818"/>
    </source>
</evidence>
<dbReference type="SUPFAM" id="SSF54637">
    <property type="entry name" value="Thioesterase/thiol ester dehydrase-isomerase"/>
    <property type="match status" value="1"/>
</dbReference>
<dbReference type="AlphaFoldDB" id="A0A557QT53"/>
<evidence type="ECO:0000313" key="4">
    <source>
        <dbReference type="Proteomes" id="UP000319502"/>
    </source>
</evidence>
<feature type="region of interest" description="Disordered" evidence="1">
    <location>
        <begin position="1"/>
        <end position="53"/>
    </location>
</feature>
<reference evidence="3 4" key="1">
    <citation type="submission" date="2019-07" db="EMBL/GenBank/DDBJ databases">
        <title>The pathways for chlorine oxyanion respiration interact through the shared metabolite chlorate.</title>
        <authorList>
            <person name="Barnum T.P."/>
            <person name="Cheng Y."/>
            <person name="Hill K.A."/>
            <person name="Lucas L.N."/>
            <person name="Carlson H.K."/>
            <person name="Coates J.D."/>
        </authorList>
    </citation>
    <scope>NUCLEOTIDE SEQUENCE [LARGE SCALE GENOMIC DNA]</scope>
    <source>
        <strain evidence="3 4">SFB-3</strain>
    </source>
</reference>
<feature type="domain" description="ApeI dehydratase-like" evidence="2">
    <location>
        <begin position="100"/>
        <end position="197"/>
    </location>
</feature>
<keyword evidence="4" id="KW-1185">Reference proteome</keyword>
<sequence length="202" mass="22418">MDCRLRAGRAARPSRATRRHRRSCARGPTPARYARPPCHHRGSARPSSAAFRARHPAAPLALPRRPALQRAWQTAARRLAATLRRGRPVMSLPNAQLIEHSDTLVHLSITADADLIQFAGHFPGTPILPGVAQVDWAIRFAMQYFSPTGSCQRLDALKFNDRVLPGDRLELTLEWSPDKNTLRFAYTADGRAKSSGRAVFQA</sequence>
<protein>
    <recommendedName>
        <fullName evidence="2">ApeI dehydratase-like domain-containing protein</fullName>
    </recommendedName>
</protein>
<dbReference type="InterPro" id="IPR029069">
    <property type="entry name" value="HotDog_dom_sf"/>
</dbReference>
<dbReference type="Proteomes" id="UP000319502">
    <property type="component" value="Unassembled WGS sequence"/>
</dbReference>
<feature type="compositionally biased region" description="Basic residues" evidence="1">
    <location>
        <begin position="15"/>
        <end position="24"/>
    </location>
</feature>
<organism evidence="3 4">
    <name type="scientific">Denitromonas halophila</name>
    <dbReference type="NCBI Taxonomy" id="1629404"/>
    <lineage>
        <taxon>Bacteria</taxon>
        <taxon>Pseudomonadati</taxon>
        <taxon>Pseudomonadota</taxon>
        <taxon>Betaproteobacteria</taxon>
        <taxon>Rhodocyclales</taxon>
        <taxon>Zoogloeaceae</taxon>
        <taxon>Denitromonas</taxon>
    </lineage>
</organism>
<proteinExistence type="predicted"/>
<feature type="compositionally biased region" description="Low complexity" evidence="1">
    <location>
        <begin position="44"/>
        <end position="53"/>
    </location>
</feature>
<dbReference type="Gene3D" id="3.10.129.10">
    <property type="entry name" value="Hotdog Thioesterase"/>
    <property type="match status" value="1"/>
</dbReference>
<evidence type="ECO:0000256" key="1">
    <source>
        <dbReference type="SAM" id="MobiDB-lite"/>
    </source>
</evidence>
<accession>A0A557QT53</accession>
<gene>
    <name evidence="3" type="ORF">FHP91_11660</name>
</gene>